<dbReference type="InterPro" id="IPR011706">
    <property type="entry name" value="Cu-oxidase_C"/>
</dbReference>
<dbReference type="EMBL" id="KV460245">
    <property type="protein sequence ID" value="OBT94258.1"/>
    <property type="molecule type" value="Genomic_DNA"/>
</dbReference>
<dbReference type="GO" id="GO:0005576">
    <property type="term" value="C:extracellular region"/>
    <property type="evidence" value="ECO:0007669"/>
    <property type="project" value="UniProtKB-SubCell"/>
</dbReference>
<dbReference type="SUPFAM" id="SSF49503">
    <property type="entry name" value="Cupredoxins"/>
    <property type="match status" value="3"/>
</dbReference>
<organism evidence="17 18">
    <name type="scientific">Pseudogymnoascus verrucosus</name>
    <dbReference type="NCBI Taxonomy" id="342668"/>
    <lineage>
        <taxon>Eukaryota</taxon>
        <taxon>Fungi</taxon>
        <taxon>Dikarya</taxon>
        <taxon>Ascomycota</taxon>
        <taxon>Pezizomycotina</taxon>
        <taxon>Leotiomycetes</taxon>
        <taxon>Thelebolales</taxon>
        <taxon>Thelebolaceae</taxon>
        <taxon>Pseudogymnoascus</taxon>
    </lineage>
</organism>
<evidence type="ECO:0000259" key="16">
    <source>
        <dbReference type="Pfam" id="PF07732"/>
    </source>
</evidence>
<evidence type="ECO:0000259" key="15">
    <source>
        <dbReference type="Pfam" id="PF07731"/>
    </source>
</evidence>
<dbReference type="InterPro" id="IPR008972">
    <property type="entry name" value="Cupredoxin"/>
</dbReference>
<comment type="cofactor">
    <cofactor evidence="2">
        <name>Cu cation</name>
        <dbReference type="ChEBI" id="CHEBI:23378"/>
    </cofactor>
</comment>
<reference evidence="17 18" key="1">
    <citation type="submission" date="2016-03" db="EMBL/GenBank/DDBJ databases">
        <title>Comparative genomics of Pseudogymnoascus destructans, the fungus causing white-nose syndrome of bats.</title>
        <authorList>
            <person name="Palmer J.M."/>
            <person name="Drees K.P."/>
            <person name="Foster J.T."/>
            <person name="Lindner D.L."/>
        </authorList>
    </citation>
    <scope>NUCLEOTIDE SEQUENCE [LARGE SCALE GENOMIC DNA]</scope>
    <source>
        <strain evidence="17 18">UAMH 10579</strain>
    </source>
</reference>
<dbReference type="RefSeq" id="XP_018127991.1">
    <property type="nucleotide sequence ID" value="XM_018277300.2"/>
</dbReference>
<evidence type="ECO:0000256" key="5">
    <source>
        <dbReference type="ARBA" id="ARBA00010609"/>
    </source>
</evidence>
<dbReference type="EC" id="1.10.3.2" evidence="6"/>
<evidence type="ECO:0000313" key="18">
    <source>
        <dbReference type="Proteomes" id="UP000091956"/>
    </source>
</evidence>
<comment type="subcellular location">
    <subcellularLocation>
        <location evidence="4">Secreted</location>
    </subcellularLocation>
</comment>
<evidence type="ECO:0000256" key="10">
    <source>
        <dbReference type="ARBA" id="ARBA00023002"/>
    </source>
</evidence>
<dbReference type="CDD" id="cd13854">
    <property type="entry name" value="CuRO_1_MaLCC_like"/>
    <property type="match status" value="1"/>
</dbReference>
<keyword evidence="8" id="KW-0479">Metal-binding</keyword>
<dbReference type="PROSITE" id="PS00079">
    <property type="entry name" value="MULTICOPPER_OXIDASE1"/>
    <property type="match status" value="1"/>
</dbReference>
<protein>
    <recommendedName>
        <fullName evidence="6">laccase</fullName>
        <ecNumber evidence="6">1.10.3.2</ecNumber>
    </recommendedName>
</protein>
<comment type="catalytic activity">
    <reaction evidence="1">
        <text>4 hydroquinone + O2 = 4 benzosemiquinone + 2 H2O</text>
        <dbReference type="Rhea" id="RHEA:11276"/>
        <dbReference type="ChEBI" id="CHEBI:15377"/>
        <dbReference type="ChEBI" id="CHEBI:15379"/>
        <dbReference type="ChEBI" id="CHEBI:17594"/>
        <dbReference type="ChEBI" id="CHEBI:17977"/>
        <dbReference type="EC" id="1.10.3.2"/>
    </reaction>
</comment>
<keyword evidence="7" id="KW-0964">Secreted</keyword>
<feature type="domain" description="Plastocyanin-like" evidence="16">
    <location>
        <begin position="79"/>
        <end position="194"/>
    </location>
</feature>
<comment type="function">
    <text evidence="3">Lignin degradation and detoxification of lignin-derived products.</text>
</comment>
<dbReference type="PROSITE" id="PS00080">
    <property type="entry name" value="MULTICOPPER_OXIDASE2"/>
    <property type="match status" value="1"/>
</dbReference>
<dbReference type="GO" id="GO:0046274">
    <property type="term" value="P:lignin catabolic process"/>
    <property type="evidence" value="ECO:0007669"/>
    <property type="project" value="UniProtKB-KW"/>
</dbReference>
<evidence type="ECO:0000256" key="3">
    <source>
        <dbReference type="ARBA" id="ARBA00002075"/>
    </source>
</evidence>
<evidence type="ECO:0000256" key="4">
    <source>
        <dbReference type="ARBA" id="ARBA00004613"/>
    </source>
</evidence>
<dbReference type="CDD" id="cd13880">
    <property type="entry name" value="CuRO_2_MaLCC_like"/>
    <property type="match status" value="1"/>
</dbReference>
<evidence type="ECO:0000259" key="14">
    <source>
        <dbReference type="Pfam" id="PF00394"/>
    </source>
</evidence>
<dbReference type="Pfam" id="PF07732">
    <property type="entry name" value="Cu-oxidase_3"/>
    <property type="match status" value="1"/>
</dbReference>
<dbReference type="InterPro" id="IPR001117">
    <property type="entry name" value="Cu-oxidase_2nd"/>
</dbReference>
<dbReference type="InterPro" id="IPR045087">
    <property type="entry name" value="Cu-oxidase_fam"/>
</dbReference>
<dbReference type="GO" id="GO:0005507">
    <property type="term" value="F:copper ion binding"/>
    <property type="evidence" value="ECO:0007669"/>
    <property type="project" value="InterPro"/>
</dbReference>
<evidence type="ECO:0000313" key="17">
    <source>
        <dbReference type="EMBL" id="OBT94258.1"/>
    </source>
</evidence>
<proteinExistence type="inferred from homology"/>
<dbReference type="CDD" id="cd13901">
    <property type="entry name" value="CuRO_3_MaLCC_like"/>
    <property type="match status" value="1"/>
</dbReference>
<evidence type="ECO:0000256" key="11">
    <source>
        <dbReference type="ARBA" id="ARBA00023008"/>
    </source>
</evidence>
<dbReference type="GeneID" id="28841255"/>
<comment type="similarity">
    <text evidence="5">Belongs to the multicopper oxidase family.</text>
</comment>
<dbReference type="GO" id="GO:0052716">
    <property type="term" value="F:hydroquinone:oxygen oxidoreductase activity"/>
    <property type="evidence" value="ECO:0007669"/>
    <property type="project" value="UniProtKB-EC"/>
</dbReference>
<dbReference type="FunFam" id="2.60.40.420:FF:000038">
    <property type="entry name" value="Extracellular dihydrogeodin oxidase/laccase"/>
    <property type="match status" value="1"/>
</dbReference>
<dbReference type="Pfam" id="PF07731">
    <property type="entry name" value="Cu-oxidase_2"/>
    <property type="match status" value="1"/>
</dbReference>
<evidence type="ECO:0000256" key="7">
    <source>
        <dbReference type="ARBA" id="ARBA00022525"/>
    </source>
</evidence>
<dbReference type="PANTHER" id="PTHR11709">
    <property type="entry name" value="MULTI-COPPER OXIDASE"/>
    <property type="match status" value="1"/>
</dbReference>
<dbReference type="STRING" id="342668.A0A1B8GEK6"/>
<evidence type="ECO:0000256" key="1">
    <source>
        <dbReference type="ARBA" id="ARBA00000349"/>
    </source>
</evidence>
<sequence length="590" mass="65858">MKFSFRSIFDSANLIASLPQVATNGHSLLGTLSAPYMPKFLTDGPLPYGLPWGLATTNLTDPRHAPYTGKIRPYNFVIERGTLAPDGVQKNGILINGQFPGPTIEANWGDTFQITVTNNITGPEEGTSLHWHGLHQDQTPWFDGIPSVSQCPIAPGSSFTYTFQAGLYGTSWYHSHYSAQYADGIFGAMIIHGPAHTHYDYDLGPILLSDHYHTGYFELVKRYIGTRAVPNSDNNLINGKMDYDCSLTKTNCTPNASLSRFKLVSGKVHRLRLINSGSEGTQRFTIDGHTMTVIANDYVPIKPYETDVITLGVGQRSDVLVRGTGRPTESFWMRSDISKRCSNTNQPHALAIIHYEESDNSTTPTSKATVYNETSCSNDPLNMTKPVFVMAPPPEPDFTQIVDIDFQTNATGSELWTINNQSFRANFDHPILLLAKLGNTSYPDDPQWNVYNFGNSTSIRLIVRSRIPIMHPMHLHGHSFWVIAEGVGEWDGVITRPENPQRRDTHIIDWGYPSPGKPSYVVIDFLADNPGVWPFHCHVAWHISDGLSMNVMERPDLITECQIPSIMAQTCRDWWQYSGHNVVDQIDSGL</sequence>
<evidence type="ECO:0000256" key="9">
    <source>
        <dbReference type="ARBA" id="ARBA00022737"/>
    </source>
</evidence>
<dbReference type="InterPro" id="IPR002355">
    <property type="entry name" value="Cu_oxidase_Cu_BS"/>
</dbReference>
<dbReference type="FunFam" id="2.60.40.420:FF:000021">
    <property type="entry name" value="Extracellular dihydrogeodin oxidase/laccase"/>
    <property type="match status" value="1"/>
</dbReference>
<dbReference type="PANTHER" id="PTHR11709:SF145">
    <property type="entry name" value="LCC1"/>
    <property type="match status" value="1"/>
</dbReference>
<keyword evidence="9" id="KW-0677">Repeat</keyword>
<keyword evidence="13" id="KW-0439">Lignin degradation</keyword>
<keyword evidence="18" id="KW-1185">Reference proteome</keyword>
<dbReference type="Gene3D" id="2.60.40.420">
    <property type="entry name" value="Cupredoxins - blue copper proteins"/>
    <property type="match status" value="3"/>
</dbReference>
<evidence type="ECO:0000256" key="8">
    <source>
        <dbReference type="ARBA" id="ARBA00022723"/>
    </source>
</evidence>
<dbReference type="InterPro" id="IPR011707">
    <property type="entry name" value="Cu-oxidase-like_N"/>
</dbReference>
<keyword evidence="12" id="KW-0325">Glycoprotein</keyword>
<evidence type="ECO:0000256" key="6">
    <source>
        <dbReference type="ARBA" id="ARBA00012297"/>
    </source>
</evidence>
<dbReference type="Pfam" id="PF00394">
    <property type="entry name" value="Cu-oxidase"/>
    <property type="match status" value="1"/>
</dbReference>
<accession>A0A1B8GEK6</accession>
<reference evidence="18" key="2">
    <citation type="journal article" date="2018" name="Nat. Commun.">
        <title>Extreme sensitivity to ultraviolet light in the fungal pathogen causing white-nose syndrome of bats.</title>
        <authorList>
            <person name="Palmer J.M."/>
            <person name="Drees K.P."/>
            <person name="Foster J.T."/>
            <person name="Lindner D.L."/>
        </authorList>
    </citation>
    <scope>NUCLEOTIDE SEQUENCE [LARGE SCALE GENOMIC DNA]</scope>
    <source>
        <strain evidence="18">UAMH 10579</strain>
    </source>
</reference>
<keyword evidence="10" id="KW-0560">Oxidoreductase</keyword>
<dbReference type="OrthoDB" id="2121828at2759"/>
<gene>
    <name evidence="17" type="ORF">VE01_07869</name>
</gene>
<feature type="domain" description="Plastocyanin-like" evidence="14">
    <location>
        <begin position="205"/>
        <end position="358"/>
    </location>
</feature>
<evidence type="ECO:0000256" key="2">
    <source>
        <dbReference type="ARBA" id="ARBA00001935"/>
    </source>
</evidence>
<dbReference type="AlphaFoldDB" id="A0A1B8GEK6"/>
<dbReference type="Proteomes" id="UP000091956">
    <property type="component" value="Unassembled WGS sequence"/>
</dbReference>
<evidence type="ECO:0000256" key="12">
    <source>
        <dbReference type="ARBA" id="ARBA00023180"/>
    </source>
</evidence>
<name>A0A1B8GEK6_9PEZI</name>
<feature type="domain" description="Plastocyanin-like" evidence="15">
    <location>
        <begin position="416"/>
        <end position="555"/>
    </location>
</feature>
<dbReference type="InterPro" id="IPR033138">
    <property type="entry name" value="Cu_oxidase_CS"/>
</dbReference>
<keyword evidence="11" id="KW-0186">Copper</keyword>
<evidence type="ECO:0000256" key="13">
    <source>
        <dbReference type="ARBA" id="ARBA00023185"/>
    </source>
</evidence>